<dbReference type="InterPro" id="IPR058792">
    <property type="entry name" value="Beta-barrel_RND_2"/>
</dbReference>
<dbReference type="EMBL" id="PNCK01000065">
    <property type="protein sequence ID" value="TMP40921.1"/>
    <property type="molecule type" value="Genomic_DNA"/>
</dbReference>
<dbReference type="EMBL" id="PNCL01000025">
    <property type="protein sequence ID" value="TMP60416.1"/>
    <property type="molecule type" value="Genomic_DNA"/>
</dbReference>
<evidence type="ECO:0000313" key="9">
    <source>
        <dbReference type="Proteomes" id="UP000307706"/>
    </source>
</evidence>
<dbReference type="PANTHER" id="PTHR30469:SF16">
    <property type="entry name" value="HAE1 FAMILY EFFLUX PUMP MFP COMPONENT"/>
    <property type="match status" value="1"/>
</dbReference>
<evidence type="ECO:0000313" key="8">
    <source>
        <dbReference type="Proteomes" id="UP000305730"/>
    </source>
</evidence>
<dbReference type="OrthoDB" id="9806939at2"/>
<sequence>MYAKQSGKALFPFIILVLICISGYLYFPASQGKATNTKRGATAVTSVSAQEQSRIITIAAIGNARANQAIDIVSSQNDYVSDVYFTDGDVVLQNDKLIQLQDIEEKLAVKELTIRLKEQQRQLARLTELAKTQSAAQSALEEQRSVADALFTQLQSAKVELAQMTVTAPFKGVLGKRFISVGSFVDNNTRITTLDDISVIKVDFQVPEKYLGQLKKGMTVTALSDAYGTTPFDGVISHIDPRIDETTRTVQVTADFTNEHMQLKPGMLLHITVELRSLTAIMVPEKSIIPRKGQHYVFVINNENKAQLTEVELHTRFSGWVAIKNGLATGQRIVTEGTTKIRSGSAVTEKG</sequence>
<keyword evidence="3" id="KW-1133">Transmembrane helix</keyword>
<accession>A0A5S3XSF5</accession>
<dbReference type="Gene3D" id="2.40.420.20">
    <property type="match status" value="1"/>
</dbReference>
<dbReference type="Gene3D" id="2.40.50.100">
    <property type="match status" value="1"/>
</dbReference>
<comment type="similarity">
    <text evidence="1">Belongs to the membrane fusion protein (MFP) (TC 8.A.1) family.</text>
</comment>
<comment type="caution">
    <text evidence="7">The sequence shown here is derived from an EMBL/GenBank/DDBJ whole genome shotgun (WGS) entry which is preliminary data.</text>
</comment>
<name>A0A5S3XSF5_9GAMM</name>
<dbReference type="Pfam" id="PF25989">
    <property type="entry name" value="YknX_C"/>
    <property type="match status" value="1"/>
</dbReference>
<dbReference type="RefSeq" id="WP_138597812.1">
    <property type="nucleotide sequence ID" value="NZ_PNCK01000065.1"/>
</dbReference>
<gene>
    <name evidence="7" type="ORF">CWB96_06825</name>
    <name evidence="6" type="ORF">CWB97_16310</name>
</gene>
<dbReference type="PANTHER" id="PTHR30469">
    <property type="entry name" value="MULTIDRUG RESISTANCE PROTEIN MDTA"/>
    <property type="match status" value="1"/>
</dbReference>
<reference evidence="7" key="3">
    <citation type="submission" date="2019-09" db="EMBL/GenBank/DDBJ databases">
        <title>Co-occurence of chitin degradation, pigmentation and bioactivity in marine Pseudoalteromonas.</title>
        <authorList>
            <person name="Sonnenschein E.C."/>
            <person name="Bech P.K."/>
        </authorList>
    </citation>
    <scope>NUCLEOTIDE SEQUENCE</scope>
    <source>
        <strain evidence="7">S2231</strain>
        <strain evidence="6 8">S2233</strain>
    </source>
</reference>
<dbReference type="Proteomes" id="UP000305730">
    <property type="component" value="Unassembled WGS sequence"/>
</dbReference>
<evidence type="ECO:0000256" key="3">
    <source>
        <dbReference type="SAM" id="Phobius"/>
    </source>
</evidence>
<evidence type="ECO:0000259" key="5">
    <source>
        <dbReference type="Pfam" id="PF25989"/>
    </source>
</evidence>
<dbReference type="NCBIfam" id="TIGR01730">
    <property type="entry name" value="RND_mfp"/>
    <property type="match status" value="1"/>
</dbReference>
<protein>
    <submittedName>
        <fullName evidence="7">Efflux transporter periplasmic adaptor subunit</fullName>
    </submittedName>
</protein>
<feature type="domain" description="YknX-like C-terminal permuted SH3-like" evidence="5">
    <location>
        <begin position="281"/>
        <end position="348"/>
    </location>
</feature>
<dbReference type="InterPro" id="IPR058637">
    <property type="entry name" value="YknX-like_C"/>
</dbReference>
<reference evidence="9" key="2">
    <citation type="submission" date="2019-06" db="EMBL/GenBank/DDBJ databases">
        <title>Co-occurence of chitin degradation, pigmentation and bioactivity in marine Pseudoalteromonas.</title>
        <authorList>
            <person name="Sonnenschein E.C."/>
            <person name="Bech P.K."/>
        </authorList>
    </citation>
    <scope>NUCLEOTIDE SEQUENCE [LARGE SCALE GENOMIC DNA]</scope>
    <source>
        <strain evidence="9">S2231</strain>
    </source>
</reference>
<proteinExistence type="inferred from homology"/>
<dbReference type="Pfam" id="PF25954">
    <property type="entry name" value="Beta-barrel_RND_2"/>
    <property type="match status" value="1"/>
</dbReference>
<dbReference type="InterPro" id="IPR006143">
    <property type="entry name" value="RND_pump_MFP"/>
</dbReference>
<dbReference type="Gene3D" id="1.10.287.470">
    <property type="entry name" value="Helix hairpin bin"/>
    <property type="match status" value="1"/>
</dbReference>
<evidence type="ECO:0000259" key="4">
    <source>
        <dbReference type="Pfam" id="PF25954"/>
    </source>
</evidence>
<organism evidence="7 9">
    <name type="scientific">Pseudoalteromonas citrea</name>
    <dbReference type="NCBI Taxonomy" id="43655"/>
    <lineage>
        <taxon>Bacteria</taxon>
        <taxon>Pseudomonadati</taxon>
        <taxon>Pseudomonadota</taxon>
        <taxon>Gammaproteobacteria</taxon>
        <taxon>Alteromonadales</taxon>
        <taxon>Pseudoalteromonadaceae</taxon>
        <taxon>Pseudoalteromonas</taxon>
    </lineage>
</organism>
<evidence type="ECO:0000313" key="7">
    <source>
        <dbReference type="EMBL" id="TMP60416.1"/>
    </source>
</evidence>
<feature type="coiled-coil region" evidence="2">
    <location>
        <begin position="100"/>
        <end position="136"/>
    </location>
</feature>
<dbReference type="FunFam" id="2.40.30.170:FF:000010">
    <property type="entry name" value="Efflux RND transporter periplasmic adaptor subunit"/>
    <property type="match status" value="1"/>
</dbReference>
<reference evidence="8 9" key="1">
    <citation type="submission" date="2017-12" db="EMBL/GenBank/DDBJ databases">
        <authorList>
            <person name="Paulsen S."/>
            <person name="Gram L.K."/>
        </authorList>
    </citation>
    <scope>NUCLEOTIDE SEQUENCE [LARGE SCALE GENOMIC DNA]</scope>
    <source>
        <strain evidence="7 9">S2231</strain>
        <strain evidence="6 8">S2233</strain>
    </source>
</reference>
<evidence type="ECO:0000313" key="6">
    <source>
        <dbReference type="EMBL" id="TMP40921.1"/>
    </source>
</evidence>
<dbReference type="SUPFAM" id="SSF111369">
    <property type="entry name" value="HlyD-like secretion proteins"/>
    <property type="match status" value="1"/>
</dbReference>
<feature type="domain" description="CusB-like beta-barrel" evidence="4">
    <location>
        <begin position="202"/>
        <end position="273"/>
    </location>
</feature>
<keyword evidence="3" id="KW-0472">Membrane</keyword>
<dbReference type="GO" id="GO:1990281">
    <property type="term" value="C:efflux pump complex"/>
    <property type="evidence" value="ECO:0007669"/>
    <property type="project" value="TreeGrafter"/>
</dbReference>
<dbReference type="AlphaFoldDB" id="A0A5S3XSF5"/>
<keyword evidence="2" id="KW-0175">Coiled coil</keyword>
<feature type="transmembrane region" description="Helical" evidence="3">
    <location>
        <begin position="9"/>
        <end position="27"/>
    </location>
</feature>
<evidence type="ECO:0000256" key="1">
    <source>
        <dbReference type="ARBA" id="ARBA00009477"/>
    </source>
</evidence>
<keyword evidence="8" id="KW-1185">Reference proteome</keyword>
<evidence type="ECO:0000256" key="2">
    <source>
        <dbReference type="SAM" id="Coils"/>
    </source>
</evidence>
<keyword evidence="3" id="KW-0812">Transmembrane</keyword>
<dbReference type="Proteomes" id="UP000307706">
    <property type="component" value="Unassembled WGS sequence"/>
</dbReference>
<dbReference type="GO" id="GO:0015562">
    <property type="term" value="F:efflux transmembrane transporter activity"/>
    <property type="evidence" value="ECO:0007669"/>
    <property type="project" value="TreeGrafter"/>
</dbReference>
<dbReference type="Gene3D" id="2.40.30.170">
    <property type="match status" value="1"/>
</dbReference>